<dbReference type="GO" id="GO:0042918">
    <property type="term" value="P:alkanesulfonate transmembrane transport"/>
    <property type="evidence" value="ECO:0007669"/>
    <property type="project" value="TreeGrafter"/>
</dbReference>
<dbReference type="PROSITE" id="PS51257">
    <property type="entry name" value="PROKAR_LIPOPROTEIN"/>
    <property type="match status" value="1"/>
</dbReference>
<dbReference type="GO" id="GO:0042597">
    <property type="term" value="C:periplasmic space"/>
    <property type="evidence" value="ECO:0007669"/>
    <property type="project" value="UniProtKB-SubCell"/>
</dbReference>
<comment type="similarity">
    <text evidence="2">Belongs to the bacterial solute-binding protein SsuA/TauA family.</text>
</comment>
<keyword evidence="7" id="KW-1185">Reference proteome</keyword>
<evidence type="ECO:0000256" key="4">
    <source>
        <dbReference type="SAM" id="SignalP"/>
    </source>
</evidence>
<evidence type="ECO:0000256" key="2">
    <source>
        <dbReference type="ARBA" id="ARBA00010742"/>
    </source>
</evidence>
<proteinExistence type="inferred from homology"/>
<comment type="caution">
    <text evidence="6">The sequence shown here is derived from an EMBL/GenBank/DDBJ whole genome shotgun (WGS) entry which is preliminary data.</text>
</comment>
<dbReference type="EMBL" id="JACHVQ010000004">
    <property type="protein sequence ID" value="MBB2894173.1"/>
    <property type="molecule type" value="Genomic_DNA"/>
</dbReference>
<sequence>MHKKFAGIAALGMAGALALTGCATKKDNATGADGGGSSGTVKIMVGGMSKVIYLPAALTQQLGYFKDQGLDVQLIDTPAGVTAETSLIAGKAQGVVGFYDHTIDMQSKGKCLESVVQFANVPGEVEMVSKKDAATITSAKDLKGKKLGVTSQGSSTDFLTQYLTGNAGISTKQYTTVKAGADATFIAAMKSGGIDAGMTTDPTVAQLTKTDEGKVLFDMRTEAGTRKALGGLYPASSLYMSCDYVKKNPETVQKVANAFVKTLKWINSHSAQQISDKMPNDYKGSDPALYVQALQGTKGIFNDTGVMDAAGAKNALNVLGSFSPSVKPKKDQIDISKTYTTQFAKKADAS</sequence>
<evidence type="ECO:0000313" key="6">
    <source>
        <dbReference type="EMBL" id="MBB2894173.1"/>
    </source>
</evidence>
<dbReference type="Gene3D" id="3.40.190.10">
    <property type="entry name" value="Periplasmic binding protein-like II"/>
    <property type="match status" value="2"/>
</dbReference>
<evidence type="ECO:0000256" key="3">
    <source>
        <dbReference type="ARBA" id="ARBA00022729"/>
    </source>
</evidence>
<evidence type="ECO:0000259" key="5">
    <source>
        <dbReference type="SMART" id="SM00062"/>
    </source>
</evidence>
<dbReference type="Proteomes" id="UP000559182">
    <property type="component" value="Unassembled WGS sequence"/>
</dbReference>
<feature type="domain" description="Solute-binding protein family 3/N-terminal" evidence="5">
    <location>
        <begin position="48"/>
        <end position="269"/>
    </location>
</feature>
<dbReference type="RefSeq" id="WP_221185756.1">
    <property type="nucleotide sequence ID" value="NZ_JACHVQ010000004.1"/>
</dbReference>
<dbReference type="InterPro" id="IPR001638">
    <property type="entry name" value="Solute-binding_3/MltF_N"/>
</dbReference>
<dbReference type="PANTHER" id="PTHR30024">
    <property type="entry name" value="ALIPHATIC SULFONATES-BINDING PROTEIN-RELATED"/>
    <property type="match status" value="1"/>
</dbReference>
<dbReference type="Pfam" id="PF09084">
    <property type="entry name" value="NMT1"/>
    <property type="match status" value="1"/>
</dbReference>
<evidence type="ECO:0000313" key="7">
    <source>
        <dbReference type="Proteomes" id="UP000559182"/>
    </source>
</evidence>
<organism evidence="6 7">
    <name type="scientific">Flexivirga oryzae</name>
    <dbReference type="NCBI Taxonomy" id="1794944"/>
    <lineage>
        <taxon>Bacteria</taxon>
        <taxon>Bacillati</taxon>
        <taxon>Actinomycetota</taxon>
        <taxon>Actinomycetes</taxon>
        <taxon>Micrococcales</taxon>
        <taxon>Dermacoccaceae</taxon>
        <taxon>Flexivirga</taxon>
    </lineage>
</organism>
<keyword evidence="3 4" id="KW-0732">Signal</keyword>
<feature type="signal peptide" evidence="4">
    <location>
        <begin position="1"/>
        <end position="18"/>
    </location>
</feature>
<comment type="subcellular location">
    <subcellularLocation>
        <location evidence="1">Periplasm</location>
    </subcellularLocation>
</comment>
<dbReference type="InterPro" id="IPR015168">
    <property type="entry name" value="SsuA/THI5"/>
</dbReference>
<dbReference type="PANTHER" id="PTHR30024:SF47">
    <property type="entry name" value="TAURINE-BINDING PERIPLASMIC PROTEIN"/>
    <property type="match status" value="1"/>
</dbReference>
<gene>
    <name evidence="6" type="ORF">FHU39_004209</name>
</gene>
<name>A0A839NCX8_9MICO</name>
<protein>
    <submittedName>
        <fullName evidence="6">NitT/TauT family transport system substrate-binding protein</fullName>
    </submittedName>
</protein>
<feature type="chain" id="PRO_5039042526" evidence="4">
    <location>
        <begin position="19"/>
        <end position="350"/>
    </location>
</feature>
<dbReference type="SUPFAM" id="SSF53850">
    <property type="entry name" value="Periplasmic binding protein-like II"/>
    <property type="match status" value="1"/>
</dbReference>
<evidence type="ECO:0000256" key="1">
    <source>
        <dbReference type="ARBA" id="ARBA00004418"/>
    </source>
</evidence>
<accession>A0A839NCX8</accession>
<dbReference type="SMART" id="SM00062">
    <property type="entry name" value="PBPb"/>
    <property type="match status" value="1"/>
</dbReference>
<dbReference type="AlphaFoldDB" id="A0A839NCX8"/>
<reference evidence="6 7" key="1">
    <citation type="submission" date="2020-08" db="EMBL/GenBank/DDBJ databases">
        <title>Sequencing the genomes of 1000 actinobacteria strains.</title>
        <authorList>
            <person name="Klenk H.-P."/>
        </authorList>
    </citation>
    <scope>NUCLEOTIDE SEQUENCE [LARGE SCALE GENOMIC DNA]</scope>
    <source>
        <strain evidence="6 7">DSM 105369</strain>
    </source>
</reference>